<organism evidence="16 17">
    <name type="scientific">Rhodoblastus sphagnicola</name>
    <dbReference type="NCBI Taxonomy" id="333368"/>
    <lineage>
        <taxon>Bacteria</taxon>
        <taxon>Pseudomonadati</taxon>
        <taxon>Pseudomonadota</taxon>
        <taxon>Alphaproteobacteria</taxon>
        <taxon>Hyphomicrobiales</taxon>
        <taxon>Rhodoblastaceae</taxon>
        <taxon>Rhodoblastus</taxon>
    </lineage>
</organism>
<evidence type="ECO:0000256" key="2">
    <source>
        <dbReference type="ARBA" id="ARBA00022490"/>
    </source>
</evidence>
<dbReference type="PANTHER" id="PTHR46482">
    <property type="entry name" value="5'-ADENYLYLSULFATE REDUCTASE 3, CHLOROPLASTIC"/>
    <property type="match status" value="1"/>
</dbReference>
<dbReference type="Proteomes" id="UP000239089">
    <property type="component" value="Unassembled WGS sequence"/>
</dbReference>
<sequence length="254" mass="28315">MSEHRQILIDELNAAFVAATLPNRLRLLRKAVSGRIVFTTSLGVEDQAVTHAVADSKVDFDVVTLDTGRLFPETYDVWQRTEEKYALRIKAYSPKAEAIEALVADQGINGFYYGLDMRKACCEIRKVEPLARALAGADIWVTGLRGDQNAHRSHLRFVEWDAERGLIKANPLLDFSRDDVVTYAKANDVPVNALHEQGFVSIGCAPCTRAIKPGESERAGRWWWESEDKKECGLHVAADGRVSRAKETESEAAE</sequence>
<dbReference type="GO" id="GO:0019379">
    <property type="term" value="P:sulfate assimilation, phosphoadenylyl sulfate reduction by phosphoadenylyl-sulfate reductase (thioredoxin)"/>
    <property type="evidence" value="ECO:0007669"/>
    <property type="project" value="UniProtKB-UniRule"/>
</dbReference>
<accession>A0A2S6MZY2</accession>
<dbReference type="PIRSF" id="PIRSF000857">
    <property type="entry name" value="PAPS_reductase"/>
    <property type="match status" value="1"/>
</dbReference>
<dbReference type="HAMAP" id="MF_00063">
    <property type="entry name" value="CysH"/>
    <property type="match status" value="1"/>
</dbReference>
<dbReference type="InterPro" id="IPR002500">
    <property type="entry name" value="PAPS_reduct_dom"/>
</dbReference>
<dbReference type="CDD" id="cd23945">
    <property type="entry name" value="PAPS_reductase"/>
    <property type="match status" value="1"/>
</dbReference>
<dbReference type="GO" id="GO:0070814">
    <property type="term" value="P:hydrogen sulfide biosynthetic process"/>
    <property type="evidence" value="ECO:0007669"/>
    <property type="project" value="UniProtKB-UniRule"/>
</dbReference>
<feature type="binding site" evidence="14">
    <location>
        <position position="204"/>
    </location>
    <ligand>
        <name>[4Fe-4S] cluster</name>
        <dbReference type="ChEBI" id="CHEBI:49883"/>
    </ligand>
</feature>
<dbReference type="GO" id="GO:0046872">
    <property type="term" value="F:metal ion binding"/>
    <property type="evidence" value="ECO:0007669"/>
    <property type="project" value="UniProtKB-KW"/>
</dbReference>
<comment type="caution">
    <text evidence="16">The sequence shown here is derived from an EMBL/GenBank/DDBJ whole genome shotgun (WGS) entry which is preliminary data.</text>
</comment>
<dbReference type="Gene3D" id="3.40.50.620">
    <property type="entry name" value="HUPs"/>
    <property type="match status" value="1"/>
</dbReference>
<dbReference type="PANTHER" id="PTHR46482:SF9">
    <property type="entry name" value="5'-ADENYLYLSULFATE REDUCTASE 1, CHLOROPLASTIC"/>
    <property type="match status" value="1"/>
</dbReference>
<evidence type="ECO:0000259" key="15">
    <source>
        <dbReference type="Pfam" id="PF01507"/>
    </source>
</evidence>
<dbReference type="Pfam" id="PF01507">
    <property type="entry name" value="PAPS_reduct"/>
    <property type="match status" value="1"/>
</dbReference>
<dbReference type="InterPro" id="IPR014729">
    <property type="entry name" value="Rossmann-like_a/b/a_fold"/>
</dbReference>
<dbReference type="InterPro" id="IPR004511">
    <property type="entry name" value="PAPS/APS_Rdtase"/>
</dbReference>
<keyword evidence="3 14" id="KW-0479">Metal-binding</keyword>
<keyword evidence="17" id="KW-1185">Reference proteome</keyword>
<dbReference type="RefSeq" id="WP_104509395.1">
    <property type="nucleotide sequence ID" value="NZ_JACIGC010000005.1"/>
</dbReference>
<evidence type="ECO:0000256" key="8">
    <source>
        <dbReference type="ARBA" id="ARBA00024327"/>
    </source>
</evidence>
<comment type="pathway">
    <text evidence="8 14">Sulfur metabolism; hydrogen sulfide biosynthesis; sulfite from sulfate.</text>
</comment>
<dbReference type="AlphaFoldDB" id="A0A2S6MZY2"/>
<keyword evidence="2 14" id="KW-0963">Cytoplasm</keyword>
<comment type="cofactor">
    <cofactor evidence="14">
        <name>[4Fe-4S] cluster</name>
        <dbReference type="ChEBI" id="CHEBI:49883"/>
    </cofactor>
    <text evidence="14">Binds 1 [4Fe-4S] cluster per subunit.</text>
</comment>
<dbReference type="GO" id="GO:0051539">
    <property type="term" value="F:4 iron, 4 sulfur cluster binding"/>
    <property type="evidence" value="ECO:0007669"/>
    <property type="project" value="UniProtKB-UniRule"/>
</dbReference>
<comment type="catalytic activity">
    <reaction evidence="13 14">
        <text>[thioredoxin]-disulfide + sulfite + AMP + 2 H(+) = adenosine 5'-phosphosulfate + [thioredoxin]-dithiol</text>
        <dbReference type="Rhea" id="RHEA:21976"/>
        <dbReference type="Rhea" id="RHEA-COMP:10698"/>
        <dbReference type="Rhea" id="RHEA-COMP:10700"/>
        <dbReference type="ChEBI" id="CHEBI:15378"/>
        <dbReference type="ChEBI" id="CHEBI:17359"/>
        <dbReference type="ChEBI" id="CHEBI:29950"/>
        <dbReference type="ChEBI" id="CHEBI:50058"/>
        <dbReference type="ChEBI" id="CHEBI:58243"/>
        <dbReference type="ChEBI" id="CHEBI:456215"/>
        <dbReference type="EC" id="1.8.4.10"/>
    </reaction>
</comment>
<dbReference type="NCBIfam" id="NF002537">
    <property type="entry name" value="PRK02090.1"/>
    <property type="match status" value="1"/>
</dbReference>
<feature type="binding site" evidence="14">
    <location>
        <position position="121"/>
    </location>
    <ligand>
        <name>[4Fe-4S] cluster</name>
        <dbReference type="ChEBI" id="CHEBI:49883"/>
    </ligand>
</feature>
<keyword evidence="4 14" id="KW-0560">Oxidoreductase</keyword>
<gene>
    <name evidence="14" type="primary">cysH</name>
    <name evidence="16" type="ORF">CCR94_18940</name>
</gene>
<evidence type="ECO:0000256" key="11">
    <source>
        <dbReference type="ARBA" id="ARBA00030894"/>
    </source>
</evidence>
<dbReference type="GO" id="GO:0005737">
    <property type="term" value="C:cytoplasm"/>
    <property type="evidence" value="ECO:0007669"/>
    <property type="project" value="UniProtKB-SubCell"/>
</dbReference>
<comment type="subcellular location">
    <subcellularLocation>
        <location evidence="14">Cytoplasm</location>
    </subcellularLocation>
</comment>
<dbReference type="InterPro" id="IPR011798">
    <property type="entry name" value="APS_reductase"/>
</dbReference>
<evidence type="ECO:0000256" key="6">
    <source>
        <dbReference type="ARBA" id="ARBA00023014"/>
    </source>
</evidence>
<evidence type="ECO:0000256" key="14">
    <source>
        <dbReference type="HAMAP-Rule" id="MF_00063"/>
    </source>
</evidence>
<evidence type="ECO:0000256" key="1">
    <source>
        <dbReference type="ARBA" id="ARBA00009732"/>
    </source>
</evidence>
<feature type="binding site" evidence="14">
    <location>
        <position position="207"/>
    </location>
    <ligand>
        <name>[4Fe-4S] cluster</name>
        <dbReference type="ChEBI" id="CHEBI:49883"/>
    </ligand>
</feature>
<feature type="binding site" evidence="14">
    <location>
        <position position="122"/>
    </location>
    <ligand>
        <name>[4Fe-4S] cluster</name>
        <dbReference type="ChEBI" id="CHEBI:49883"/>
    </ligand>
</feature>
<evidence type="ECO:0000313" key="17">
    <source>
        <dbReference type="Proteomes" id="UP000239089"/>
    </source>
</evidence>
<evidence type="ECO:0000256" key="5">
    <source>
        <dbReference type="ARBA" id="ARBA00023004"/>
    </source>
</evidence>
<name>A0A2S6MZY2_9HYPH</name>
<evidence type="ECO:0000256" key="4">
    <source>
        <dbReference type="ARBA" id="ARBA00023002"/>
    </source>
</evidence>
<evidence type="ECO:0000313" key="16">
    <source>
        <dbReference type="EMBL" id="PPQ27933.1"/>
    </source>
</evidence>
<dbReference type="OrthoDB" id="9794018at2"/>
<feature type="active site" description="Nucleophile; cysteine thiosulfonate intermediate" evidence="14">
    <location>
        <position position="232"/>
    </location>
</feature>
<evidence type="ECO:0000256" key="7">
    <source>
        <dbReference type="ARBA" id="ARBA00024298"/>
    </source>
</evidence>
<evidence type="ECO:0000256" key="3">
    <source>
        <dbReference type="ARBA" id="ARBA00022723"/>
    </source>
</evidence>
<reference evidence="16 17" key="1">
    <citation type="journal article" date="2018" name="Arch. Microbiol.">
        <title>New insights into the metabolic potential of the phototrophic purple bacterium Rhodopila globiformis DSM 161(T) from its draft genome sequence and evidence for a vanadium-dependent nitrogenase.</title>
        <authorList>
            <person name="Imhoff J.F."/>
            <person name="Rahn T."/>
            <person name="Kunzel S."/>
            <person name="Neulinger S.C."/>
        </authorList>
    </citation>
    <scope>NUCLEOTIDE SEQUENCE [LARGE SCALE GENOMIC DNA]</scope>
    <source>
        <strain evidence="16 17">DSM 16996</strain>
    </source>
</reference>
<evidence type="ECO:0000256" key="13">
    <source>
        <dbReference type="ARBA" id="ARBA00048441"/>
    </source>
</evidence>
<comment type="function">
    <text evidence="7 14">Catalyzes the formation of sulfite from adenosine 5'-phosphosulfate (APS) using thioredoxin as an electron donor.</text>
</comment>
<feature type="domain" description="Phosphoadenosine phosphosulphate reductase" evidence="15">
    <location>
        <begin position="36"/>
        <end position="210"/>
    </location>
</feature>
<dbReference type="SUPFAM" id="SSF52402">
    <property type="entry name" value="Adenine nucleotide alpha hydrolases-like"/>
    <property type="match status" value="1"/>
</dbReference>
<evidence type="ECO:0000256" key="10">
    <source>
        <dbReference type="ARBA" id="ARBA00029514"/>
    </source>
</evidence>
<dbReference type="GO" id="GO:0004604">
    <property type="term" value="F:phosphoadenylyl-sulfate reductase (thioredoxin) activity"/>
    <property type="evidence" value="ECO:0007669"/>
    <property type="project" value="UniProtKB-UniRule"/>
</dbReference>
<dbReference type="EC" id="1.8.4.10" evidence="9 14"/>
<evidence type="ECO:0000256" key="12">
    <source>
        <dbReference type="ARBA" id="ARBA00032041"/>
    </source>
</evidence>
<evidence type="ECO:0000256" key="9">
    <source>
        <dbReference type="ARBA" id="ARBA00024386"/>
    </source>
</evidence>
<keyword evidence="5 14" id="KW-0408">Iron</keyword>
<dbReference type="GO" id="GO:0019344">
    <property type="term" value="P:cysteine biosynthetic process"/>
    <property type="evidence" value="ECO:0007669"/>
    <property type="project" value="InterPro"/>
</dbReference>
<proteinExistence type="inferred from homology"/>
<keyword evidence="6 14" id="KW-0411">Iron-sulfur</keyword>
<dbReference type="NCBIfam" id="TIGR02055">
    <property type="entry name" value="APS_reductase"/>
    <property type="match status" value="1"/>
</dbReference>
<dbReference type="EMBL" id="NHSJ01000118">
    <property type="protein sequence ID" value="PPQ27933.1"/>
    <property type="molecule type" value="Genomic_DNA"/>
</dbReference>
<comment type="similarity">
    <text evidence="1 14">Belongs to the PAPS reductase family. CysH subfamily.</text>
</comment>
<protein>
    <recommendedName>
        <fullName evidence="10 14">Adenosine 5'-phosphosulfate reductase</fullName>
        <shortName evidence="14">APS reductase</shortName>
        <ecNumber evidence="9 14">1.8.4.10</ecNumber>
    </recommendedName>
    <alternativeName>
        <fullName evidence="12 14">5'-adenylylsulfate reductase</fullName>
    </alternativeName>
    <alternativeName>
        <fullName evidence="11 14">Thioredoxin-dependent 5'-adenylylsulfate reductase</fullName>
    </alternativeName>
</protein>
<dbReference type="GO" id="GO:0043866">
    <property type="term" value="F:adenylyl-sulfate reductase (thioredoxin) activity"/>
    <property type="evidence" value="ECO:0007669"/>
    <property type="project" value="UniProtKB-EC"/>
</dbReference>